<dbReference type="SUPFAM" id="SSF81606">
    <property type="entry name" value="PP2C-like"/>
    <property type="match status" value="1"/>
</dbReference>
<evidence type="ECO:0008006" key="3">
    <source>
        <dbReference type="Google" id="ProtNLM"/>
    </source>
</evidence>
<accession>A0A936NBB1</accession>
<dbReference type="AlphaFoldDB" id="A0A936NBB1"/>
<dbReference type="Proteomes" id="UP000727993">
    <property type="component" value="Unassembled WGS sequence"/>
</dbReference>
<gene>
    <name evidence="1" type="ORF">IPN02_10045</name>
</gene>
<organism evidence="1 2">
    <name type="scientific">Candidatus Neomicrothrix subdominans</name>
    <dbReference type="NCBI Taxonomy" id="2954438"/>
    <lineage>
        <taxon>Bacteria</taxon>
        <taxon>Bacillati</taxon>
        <taxon>Actinomycetota</taxon>
        <taxon>Acidimicrobiia</taxon>
        <taxon>Acidimicrobiales</taxon>
        <taxon>Microthrixaceae</taxon>
        <taxon>Candidatus Neomicrothrix</taxon>
    </lineage>
</organism>
<reference evidence="1 2" key="1">
    <citation type="submission" date="2020-10" db="EMBL/GenBank/DDBJ databases">
        <title>Connecting structure to function with the recovery of over 1000 high-quality activated sludge metagenome-assembled genomes encoding full-length rRNA genes using long-read sequencing.</title>
        <authorList>
            <person name="Singleton C.M."/>
            <person name="Petriglieri F."/>
            <person name="Kristensen J.M."/>
            <person name="Kirkegaard R.H."/>
            <person name="Michaelsen T.Y."/>
            <person name="Andersen M.H."/>
            <person name="Karst S.M."/>
            <person name="Dueholm M.S."/>
            <person name="Nielsen P.H."/>
            <person name="Albertsen M."/>
        </authorList>
    </citation>
    <scope>NUCLEOTIDE SEQUENCE [LARGE SCALE GENOMIC DNA]</scope>
    <source>
        <strain evidence="1">Lyne_18-Q3-R50-59_MAXAC.006</strain>
    </source>
</reference>
<name>A0A936NBB1_9ACTN</name>
<protein>
    <recommendedName>
        <fullName evidence="3">PPM-type phosphatase domain-containing protein</fullName>
    </recommendedName>
</protein>
<proteinExistence type="predicted"/>
<dbReference type="InterPro" id="IPR036457">
    <property type="entry name" value="PPM-type-like_dom_sf"/>
</dbReference>
<comment type="caution">
    <text evidence="1">The sequence shown here is derived from an EMBL/GenBank/DDBJ whole genome shotgun (WGS) entry which is preliminary data.</text>
</comment>
<dbReference type="EMBL" id="JADJZA010000006">
    <property type="protein sequence ID" value="MBK9297155.1"/>
    <property type="molecule type" value="Genomic_DNA"/>
</dbReference>
<evidence type="ECO:0000313" key="2">
    <source>
        <dbReference type="Proteomes" id="UP000727993"/>
    </source>
</evidence>
<sequence>MPTIRAFWAPKAAAKESEWEDAAAYDESLQVVAVADGASSSYRAGHWSARLVEEFLAQPPQLAPGLTGFHQWVAQVADGFQSASEAVSDTSWYASDASRRGSFATFVGVTLMSGANGVRFVGVQVGDACLFHTRGDQLITALPTRDPEGFNSTPDLLGSSAYEESHGAEASVYCEGIVEPGDVLYLTTDAVGSAMLALAEANQPIWRAGQHLGQRRFRSMVDELRQSKVLEDDDATLVRVQMEESA</sequence>
<dbReference type="Gene3D" id="3.60.40.10">
    <property type="entry name" value="PPM-type phosphatase domain"/>
    <property type="match status" value="1"/>
</dbReference>
<evidence type="ECO:0000313" key="1">
    <source>
        <dbReference type="EMBL" id="MBK9297155.1"/>
    </source>
</evidence>